<dbReference type="GO" id="GO:0000785">
    <property type="term" value="C:chromatin"/>
    <property type="evidence" value="ECO:0007669"/>
    <property type="project" value="TreeGrafter"/>
</dbReference>
<feature type="region of interest" description="Disordered" evidence="8">
    <location>
        <begin position="696"/>
        <end position="911"/>
    </location>
</feature>
<feature type="compositionally biased region" description="Polar residues" evidence="8">
    <location>
        <begin position="381"/>
        <end position="392"/>
    </location>
</feature>
<evidence type="ECO:0000256" key="8">
    <source>
        <dbReference type="SAM" id="MobiDB-lite"/>
    </source>
</evidence>
<evidence type="ECO:0000256" key="1">
    <source>
        <dbReference type="ARBA" id="ARBA00004123"/>
    </source>
</evidence>
<feature type="compositionally biased region" description="Polar residues" evidence="8">
    <location>
        <begin position="418"/>
        <end position="427"/>
    </location>
</feature>
<dbReference type="OrthoDB" id="200660at2759"/>
<evidence type="ECO:0000256" key="7">
    <source>
        <dbReference type="ARBA" id="ARBA00023306"/>
    </source>
</evidence>
<reference evidence="9 10" key="1">
    <citation type="submission" date="2017-09" db="EMBL/GenBank/DDBJ databases">
        <title>WGS assembly of Aquilegia coerulea Goldsmith.</title>
        <authorList>
            <person name="Hodges S."/>
            <person name="Kramer E."/>
            <person name="Nordborg M."/>
            <person name="Tomkins J."/>
            <person name="Borevitz J."/>
            <person name="Derieg N."/>
            <person name="Yan J."/>
            <person name="Mihaltcheva S."/>
            <person name="Hayes R.D."/>
            <person name="Rokhsar D."/>
        </authorList>
    </citation>
    <scope>NUCLEOTIDE SEQUENCE [LARGE SCALE GENOMIC DNA]</scope>
    <source>
        <strain evidence="10">cv. Goldsmith</strain>
    </source>
</reference>
<evidence type="ECO:0008006" key="11">
    <source>
        <dbReference type="Google" id="ProtNLM"/>
    </source>
</evidence>
<feature type="compositionally biased region" description="Basic and acidic residues" evidence="8">
    <location>
        <begin position="811"/>
        <end position="860"/>
    </location>
</feature>
<feature type="compositionally biased region" description="Polar residues" evidence="8">
    <location>
        <begin position="772"/>
        <end position="783"/>
    </location>
</feature>
<dbReference type="InterPro" id="IPR016024">
    <property type="entry name" value="ARM-type_fold"/>
</dbReference>
<dbReference type="SUPFAM" id="SSF48371">
    <property type="entry name" value="ARM repeat"/>
    <property type="match status" value="1"/>
</dbReference>
<dbReference type="GO" id="GO:0035825">
    <property type="term" value="P:homologous recombination"/>
    <property type="evidence" value="ECO:0007669"/>
    <property type="project" value="UniProtKB-ARBA"/>
</dbReference>
<gene>
    <name evidence="9" type="ORF">AQUCO_01600199v1</name>
</gene>
<feature type="compositionally biased region" description="Basic and acidic residues" evidence="8">
    <location>
        <begin position="404"/>
        <end position="414"/>
    </location>
</feature>
<evidence type="ECO:0000256" key="6">
    <source>
        <dbReference type="ARBA" id="ARBA00023242"/>
    </source>
</evidence>
<evidence type="ECO:0000313" key="9">
    <source>
        <dbReference type="EMBL" id="PIA45794.1"/>
    </source>
</evidence>
<feature type="compositionally biased region" description="Basic and acidic residues" evidence="8">
    <location>
        <begin position="628"/>
        <end position="642"/>
    </location>
</feature>
<feature type="compositionally biased region" description="Basic and acidic residues" evidence="8">
    <location>
        <begin position="272"/>
        <end position="287"/>
    </location>
</feature>
<dbReference type="AlphaFoldDB" id="A0A2G5DQJ4"/>
<evidence type="ECO:0000256" key="4">
    <source>
        <dbReference type="ARBA" id="ARBA00022776"/>
    </source>
</evidence>
<dbReference type="STRING" id="218851.A0A2G5DQJ4"/>
<name>A0A2G5DQJ4_AQUCA</name>
<dbReference type="CDD" id="cd20404">
    <property type="entry name" value="Tudor_Agenet_AtEML-like"/>
    <property type="match status" value="1"/>
</dbReference>
<dbReference type="Pfam" id="PF20168">
    <property type="entry name" value="PDS5"/>
    <property type="match status" value="1"/>
</dbReference>
<keyword evidence="5" id="KW-0234">DNA repair</keyword>
<evidence type="ECO:0000313" key="10">
    <source>
        <dbReference type="Proteomes" id="UP000230069"/>
    </source>
</evidence>
<dbReference type="SUPFAM" id="SSF63748">
    <property type="entry name" value="Tudor/PWWP/MBT"/>
    <property type="match status" value="1"/>
</dbReference>
<feature type="compositionally biased region" description="Basic and acidic residues" evidence="8">
    <location>
        <begin position="743"/>
        <end position="771"/>
    </location>
</feature>
<keyword evidence="10" id="KW-1185">Reference proteome</keyword>
<keyword evidence="4" id="KW-0498">Mitosis</keyword>
<dbReference type="EMBL" id="KZ305033">
    <property type="protein sequence ID" value="PIA45794.1"/>
    <property type="molecule type" value="Genomic_DNA"/>
</dbReference>
<dbReference type="PANTHER" id="PTHR12663">
    <property type="entry name" value="ANDROGEN INDUCED INHIBITOR OF PROLIFERATION AS3 / PDS5-RELATED"/>
    <property type="match status" value="1"/>
</dbReference>
<dbReference type="GO" id="GO:0051301">
    <property type="term" value="P:cell division"/>
    <property type="evidence" value="ECO:0007669"/>
    <property type="project" value="UniProtKB-KW"/>
</dbReference>
<keyword evidence="3" id="KW-0227">DNA damage</keyword>
<dbReference type="GO" id="GO:0007064">
    <property type="term" value="P:mitotic sister chromatid cohesion"/>
    <property type="evidence" value="ECO:0007669"/>
    <property type="project" value="InterPro"/>
</dbReference>
<proteinExistence type="predicted"/>
<accession>A0A2G5DQJ4</accession>
<dbReference type="Gene3D" id="2.30.30.140">
    <property type="match status" value="1"/>
</dbReference>
<dbReference type="InterPro" id="IPR039776">
    <property type="entry name" value="Pds5"/>
</dbReference>
<dbReference type="Proteomes" id="UP000230069">
    <property type="component" value="Unassembled WGS sequence"/>
</dbReference>
<dbReference type="PANTHER" id="PTHR12663:SF3">
    <property type="entry name" value="SISTER CHROMATID COHESION PROTEIN PDS5 HOMOLOG C"/>
    <property type="match status" value="1"/>
</dbReference>
<feature type="compositionally biased region" description="Polar residues" evidence="8">
    <location>
        <begin position="726"/>
        <end position="741"/>
    </location>
</feature>
<evidence type="ECO:0000256" key="5">
    <source>
        <dbReference type="ARBA" id="ARBA00023204"/>
    </source>
</evidence>
<feature type="compositionally biased region" description="Basic and acidic residues" evidence="8">
    <location>
        <begin position="355"/>
        <end position="371"/>
    </location>
</feature>
<feature type="compositionally biased region" description="Basic residues" evidence="8">
    <location>
        <begin position="468"/>
        <end position="479"/>
    </location>
</feature>
<keyword evidence="2" id="KW-0132">Cell division</keyword>
<evidence type="ECO:0000256" key="2">
    <source>
        <dbReference type="ARBA" id="ARBA00022618"/>
    </source>
</evidence>
<feature type="compositionally biased region" description="Basic and acidic residues" evidence="8">
    <location>
        <begin position="525"/>
        <end position="581"/>
    </location>
</feature>
<evidence type="ECO:0000256" key="3">
    <source>
        <dbReference type="ARBA" id="ARBA00022763"/>
    </source>
</evidence>
<dbReference type="GO" id="GO:0005634">
    <property type="term" value="C:nucleus"/>
    <property type="evidence" value="ECO:0007669"/>
    <property type="project" value="UniProtKB-SubCell"/>
</dbReference>
<feature type="compositionally biased region" description="Low complexity" evidence="8">
    <location>
        <begin position="608"/>
        <end position="620"/>
    </location>
</feature>
<protein>
    <recommendedName>
        <fullName evidence="11">Tudor domain-containing protein</fullName>
    </recommendedName>
</protein>
<comment type="subcellular location">
    <subcellularLocation>
        <location evidence="1">Nucleus</location>
    </subcellularLocation>
</comment>
<feature type="compositionally biased region" description="Basic and acidic residues" evidence="8">
    <location>
        <begin position="881"/>
        <end position="905"/>
    </location>
</feature>
<organism evidence="9 10">
    <name type="scientific">Aquilegia coerulea</name>
    <name type="common">Rocky mountain columbine</name>
    <dbReference type="NCBI Taxonomy" id="218851"/>
    <lineage>
        <taxon>Eukaryota</taxon>
        <taxon>Viridiplantae</taxon>
        <taxon>Streptophyta</taxon>
        <taxon>Embryophyta</taxon>
        <taxon>Tracheophyta</taxon>
        <taxon>Spermatophyta</taxon>
        <taxon>Magnoliopsida</taxon>
        <taxon>Ranunculales</taxon>
        <taxon>Ranunculaceae</taxon>
        <taxon>Thalictroideae</taxon>
        <taxon>Aquilegia</taxon>
    </lineage>
</organism>
<keyword evidence="7" id="KW-0131">Cell cycle</keyword>
<dbReference type="FunCoup" id="A0A2G5DQJ4">
    <property type="interactions" value="2155"/>
</dbReference>
<dbReference type="GO" id="GO:0006281">
    <property type="term" value="P:DNA repair"/>
    <property type="evidence" value="ECO:0007669"/>
    <property type="project" value="UniProtKB-KW"/>
</dbReference>
<dbReference type="EMBL" id="KZ305033">
    <property type="protein sequence ID" value="PIA45793.1"/>
    <property type="molecule type" value="Genomic_DNA"/>
</dbReference>
<sequence>MLEEMAEKELEEQVLEAGNILLKVPADVDELLALLDKVEGLLSKVEQSPIKSMQNALSPTMNALVSSELLMHEDTNVKVAVAACVSEITRITAPEAPYNDEQMKKIFQVIVSSFERLWDNECRSYEKRVSILETVAKVRSCVVMLDLECDGLILQMFQYFLKAIRDHHRENVFTSMETIMSLVLEESEEISPSLLYPLLTCVKKDDQDVLPITRKLGEKVLENCTAKLKPYLMDAIKSVGMSPNDYSKIVASICQETSDTAEHNDDSVSGEHLAEERSLPEMMDSDKPPQVTEEQHPATACPTEVGTVSEKSPKAVTSNGDTENLNDDLSEAVDSTKKEENFQPSSHVAEVEPVLSDHKAPQPEIKPDQPVKKKRGRKPNASVQTPETSGQSKVEGDTETDLPVEGKNDSKEDDTSPSEEQSVNKSAVLSGPEKEVVEQVTLPTESKDEPLKAVPLSPTKNLPDGGRAKRGRPARVKKGNLKEDADHGSPSVLKEVLSSEHVESDAPVSADTVSKVGPEGENEPEEKPNEQLAKKGESDKEKSDSATSDSEEKPLKRSGKKVDMKDTKEEGSSAKKQGEKAKRGRPKSLPGKDLAGESSNKKMGSSLKPSVKSTSETPSTKSKRKRTPGKEEAFENKDHGEDLVGSTIKVWWPDDKKFYEGVVESFDPSLNKHKVSYLDGDEEVLLLKDERWKLVEGKTLADKGQSTDPSCRDASSDMPQKKKAKTNSASGNKQAKTNTPLNKGKEISISKVKVEATKSSRRSKNDGKKAGDSTSKSAGSAKNDNIGKSKGNTPKSGTKAKDASLKTGTKSKVDTPKIGTKPKEATPKTGTKSKDETPGAETRSEDDTAKMKTKSKKETPKTGSKSRANGTSAKGKAGPSRAEETDTGEGKMVESSKANESETKSGKKRRR</sequence>
<keyword evidence="6" id="KW-0539">Nucleus</keyword>
<feature type="region of interest" description="Disordered" evidence="8">
    <location>
        <begin position="257"/>
        <end position="644"/>
    </location>
</feature>